<sequence>MENEKWLRDHDTLHAIAAARLDAIEHVLEALIQTHPAPDLARGVWERIHLLPVDQAFEGPPTFPEYQTILAGRMARWSRAFRVATGDPSQ</sequence>
<gene>
    <name evidence="1" type="ORF">ACFYG5_03140</name>
</gene>
<accession>A0AB74UWS7</accession>
<dbReference type="EMBL" id="CP170721">
    <property type="protein sequence ID" value="XIA19153.1"/>
    <property type="molecule type" value="Genomic_DNA"/>
</dbReference>
<protein>
    <submittedName>
        <fullName evidence="1">Uncharacterized protein</fullName>
    </submittedName>
</protein>
<reference evidence="1" key="1">
    <citation type="submission" date="2024-10" db="EMBL/GenBank/DDBJ databases">
        <authorList>
            <person name="Lesea H.P."/>
            <person name="Kuehl J.V."/>
            <person name="Chandonia J.-M."/>
        </authorList>
    </citation>
    <scope>NUCLEOTIDE SEQUENCE</scope>
    <source>
        <strain evidence="1">FW102-FHT14D07</strain>
    </source>
</reference>
<dbReference type="AlphaFoldDB" id="A0AB74UWS7"/>
<evidence type="ECO:0000313" key="1">
    <source>
        <dbReference type="EMBL" id="XIA19153.1"/>
    </source>
</evidence>
<proteinExistence type="predicted"/>
<dbReference type="RefSeq" id="WP_395119664.1">
    <property type="nucleotide sequence ID" value="NZ_CP170721.1"/>
</dbReference>
<name>A0AB74UWS7_9GAMM</name>
<organism evidence="1">
    <name type="scientific">Rhodanobacter sp. FW102-FHT14D07</name>
    <dbReference type="NCBI Taxonomy" id="3351462"/>
    <lineage>
        <taxon>Bacteria</taxon>
        <taxon>Pseudomonadati</taxon>
        <taxon>Pseudomonadota</taxon>
        <taxon>Gammaproteobacteria</taxon>
        <taxon>Lysobacterales</taxon>
        <taxon>Rhodanobacteraceae</taxon>
        <taxon>Rhodanobacter</taxon>
    </lineage>
</organism>